<evidence type="ECO:0000256" key="5">
    <source>
        <dbReference type="ARBA" id="ARBA00022747"/>
    </source>
</evidence>
<dbReference type="InterPro" id="IPR001091">
    <property type="entry name" value="RM_Methyltransferase"/>
</dbReference>
<dbReference type="GeneID" id="68852544"/>
<accession>A0A897NE60</accession>
<dbReference type="GO" id="GO:0015667">
    <property type="term" value="F:site-specific DNA-methyltransferase (cytosine-N4-specific) activity"/>
    <property type="evidence" value="ECO:0007669"/>
    <property type="project" value="UniProtKB-EC"/>
</dbReference>
<keyword evidence="6" id="KW-0238">DNA-binding</keyword>
<proteinExistence type="inferred from homology"/>
<evidence type="ECO:0000259" key="9">
    <source>
        <dbReference type="Pfam" id="PF01555"/>
    </source>
</evidence>
<dbReference type="REBASE" id="486757">
    <property type="entry name" value="M.Har122ORF1928P"/>
</dbReference>
<dbReference type="PROSITE" id="PS00093">
    <property type="entry name" value="N4_MTASE"/>
    <property type="match status" value="1"/>
</dbReference>
<keyword evidence="5 8" id="KW-0680">Restriction system</keyword>
<evidence type="ECO:0000256" key="1">
    <source>
        <dbReference type="ARBA" id="ARBA00010203"/>
    </source>
</evidence>
<comment type="catalytic activity">
    <reaction evidence="7 8">
        <text>a 2'-deoxycytidine in DNA + S-adenosyl-L-methionine = an N(4)-methyl-2'-deoxycytidine in DNA + S-adenosyl-L-homocysteine + H(+)</text>
        <dbReference type="Rhea" id="RHEA:16857"/>
        <dbReference type="Rhea" id="RHEA-COMP:11369"/>
        <dbReference type="Rhea" id="RHEA-COMP:13674"/>
        <dbReference type="ChEBI" id="CHEBI:15378"/>
        <dbReference type="ChEBI" id="CHEBI:57856"/>
        <dbReference type="ChEBI" id="CHEBI:59789"/>
        <dbReference type="ChEBI" id="CHEBI:85452"/>
        <dbReference type="ChEBI" id="CHEBI:137933"/>
        <dbReference type="EC" id="2.1.1.113"/>
    </reaction>
</comment>
<dbReference type="EMBL" id="CP064788">
    <property type="protein sequence ID" value="QSG09313.1"/>
    <property type="molecule type" value="Genomic_DNA"/>
</dbReference>
<dbReference type="RefSeq" id="WP_229109419.1">
    <property type="nucleotide sequence ID" value="NZ_CP064788.1"/>
</dbReference>
<evidence type="ECO:0000256" key="3">
    <source>
        <dbReference type="ARBA" id="ARBA00022679"/>
    </source>
</evidence>
<protein>
    <recommendedName>
        <fullName evidence="8">Type II methyltransferase</fullName>
        <ecNumber evidence="8">2.1.1.113</ecNumber>
    </recommendedName>
    <alternativeName>
        <fullName evidence="8">N-4 cytosine-specific methyltransferase</fullName>
    </alternativeName>
</protein>
<dbReference type="PRINTS" id="PR00508">
    <property type="entry name" value="S21N4MTFRASE"/>
</dbReference>
<dbReference type="GO" id="GO:0003677">
    <property type="term" value="F:DNA binding"/>
    <property type="evidence" value="ECO:0007669"/>
    <property type="project" value="UniProtKB-KW"/>
</dbReference>
<dbReference type="InterPro" id="IPR002941">
    <property type="entry name" value="DNA_methylase_N4/N6"/>
</dbReference>
<dbReference type="Proteomes" id="UP000662973">
    <property type="component" value="Chromosome"/>
</dbReference>
<dbReference type="Gene3D" id="3.40.50.150">
    <property type="entry name" value="Vaccinia Virus protein VP39"/>
    <property type="match status" value="1"/>
</dbReference>
<sequence>METTHRIVTGDARSLAAVEDDSVELVVTSPPYPMIEMWDDLFAELDSEVAADLEAGDGRAAFERMHGVLDAVWREVDRVLVDGGIACVNVGDATRSIGDRFRVFRNHDRISGAFEDLGFDPLPEILWRKPTNSGTKFMGSGMVPPNAYVTLEHEYVLVFRNGGESREFEPRAQRRYDAAYFWEERNRWFSDVWTDIQGTLQTLGGDGTHSDGLRERSGAFPVELPYRLINMYSVYGDTVLDPFWGTGTTSLAAMLAARNSIGYELNEDFRSVFDERIEGLPERSRDVIDSRLRAHCEFVARQREAGETLEYEAERYGFPVRTKQERSITFYEATDMYETGAGYALAHEPVEETPEQPSQDSHSEL</sequence>
<evidence type="ECO:0000256" key="8">
    <source>
        <dbReference type="RuleBase" id="RU362026"/>
    </source>
</evidence>
<dbReference type="AlphaFoldDB" id="A0A897NE60"/>
<keyword evidence="4 8" id="KW-0949">S-adenosyl-L-methionine</keyword>
<dbReference type="Pfam" id="PF01555">
    <property type="entry name" value="N6_N4_Mtase"/>
    <property type="match status" value="1"/>
</dbReference>
<keyword evidence="3" id="KW-0808">Transferase</keyword>
<evidence type="ECO:0000256" key="2">
    <source>
        <dbReference type="ARBA" id="ARBA00022603"/>
    </source>
</evidence>
<reference evidence="10 11" key="1">
    <citation type="submission" date="2020-11" db="EMBL/GenBank/DDBJ databases">
        <title>Carbohydrate-dependent, anaerobic sulfur respiration: A novel catabolism in halophilic archaea.</title>
        <authorList>
            <person name="Sorokin D.Y."/>
            <person name="Messina E."/>
            <person name="Smedile F."/>
            <person name="La Cono V."/>
            <person name="Hallsworth J.E."/>
            <person name="Yakimov M.M."/>
        </authorList>
    </citation>
    <scope>NUCLEOTIDE SEQUENCE [LARGE SCALE GENOMIC DNA]</scope>
    <source>
        <strain evidence="10 11">HSR12-2</strain>
    </source>
</reference>
<dbReference type="InterPro" id="IPR017985">
    <property type="entry name" value="MeTrfase_CN4_CS"/>
</dbReference>
<gene>
    <name evidence="10" type="ORF">HSR122_1928</name>
</gene>
<keyword evidence="2 8" id="KW-0489">Methyltransferase</keyword>
<dbReference type="GO" id="GO:0009307">
    <property type="term" value="P:DNA restriction-modification system"/>
    <property type="evidence" value="ECO:0007669"/>
    <property type="project" value="UniProtKB-KW"/>
</dbReference>
<evidence type="ECO:0000256" key="6">
    <source>
        <dbReference type="ARBA" id="ARBA00023125"/>
    </source>
</evidence>
<dbReference type="InterPro" id="IPR029063">
    <property type="entry name" value="SAM-dependent_MTases_sf"/>
</dbReference>
<dbReference type="EC" id="2.1.1.113" evidence="8"/>
<evidence type="ECO:0000256" key="4">
    <source>
        <dbReference type="ARBA" id="ARBA00022691"/>
    </source>
</evidence>
<dbReference type="GO" id="GO:0008170">
    <property type="term" value="F:N-methyltransferase activity"/>
    <property type="evidence" value="ECO:0007669"/>
    <property type="project" value="InterPro"/>
</dbReference>
<dbReference type="GO" id="GO:0032259">
    <property type="term" value="P:methylation"/>
    <property type="evidence" value="ECO:0007669"/>
    <property type="project" value="UniProtKB-KW"/>
</dbReference>
<organism evidence="10 11">
    <name type="scientific">Halapricum desulfuricans</name>
    <dbReference type="NCBI Taxonomy" id="2841257"/>
    <lineage>
        <taxon>Archaea</taxon>
        <taxon>Methanobacteriati</taxon>
        <taxon>Methanobacteriota</taxon>
        <taxon>Stenosarchaea group</taxon>
        <taxon>Halobacteria</taxon>
        <taxon>Halobacteriales</taxon>
        <taxon>Haloarculaceae</taxon>
        <taxon>Halapricum</taxon>
    </lineage>
</organism>
<evidence type="ECO:0000313" key="11">
    <source>
        <dbReference type="Proteomes" id="UP000662973"/>
    </source>
</evidence>
<keyword evidence="11" id="KW-1185">Reference proteome</keyword>
<name>A0A897NE60_9EURY</name>
<feature type="domain" description="DNA methylase N-4/N-6" evidence="9">
    <location>
        <begin position="23"/>
        <end position="270"/>
    </location>
</feature>
<comment type="similarity">
    <text evidence="1">Belongs to the N(4)/N(6)-methyltransferase family. N(4) subfamily.</text>
</comment>
<dbReference type="SUPFAM" id="SSF53335">
    <property type="entry name" value="S-adenosyl-L-methionine-dependent methyltransferases"/>
    <property type="match status" value="1"/>
</dbReference>
<dbReference type="KEGG" id="hds:HSR122_1928"/>
<evidence type="ECO:0000313" key="10">
    <source>
        <dbReference type="EMBL" id="QSG09313.1"/>
    </source>
</evidence>
<evidence type="ECO:0000256" key="7">
    <source>
        <dbReference type="ARBA" id="ARBA00049120"/>
    </source>
</evidence>